<name>A0A9W5WVQ2_BABOV</name>
<dbReference type="Proteomes" id="UP001057455">
    <property type="component" value="Unassembled WGS sequence"/>
</dbReference>
<dbReference type="AlphaFoldDB" id="A0A9W5WVQ2"/>
<protein>
    <submittedName>
        <fullName evidence="2">Uncharacterized protein</fullName>
    </submittedName>
</protein>
<evidence type="ECO:0000313" key="3">
    <source>
        <dbReference type="Proteomes" id="UP001057455"/>
    </source>
</evidence>
<accession>A0A9W5WVQ2</accession>
<feature type="region of interest" description="Disordered" evidence="1">
    <location>
        <begin position="1"/>
        <end position="30"/>
    </location>
</feature>
<organism evidence="2 3">
    <name type="scientific">Babesia ovis</name>
    <dbReference type="NCBI Taxonomy" id="5869"/>
    <lineage>
        <taxon>Eukaryota</taxon>
        <taxon>Sar</taxon>
        <taxon>Alveolata</taxon>
        <taxon>Apicomplexa</taxon>
        <taxon>Aconoidasida</taxon>
        <taxon>Piroplasmida</taxon>
        <taxon>Babesiidae</taxon>
        <taxon>Babesia</taxon>
    </lineage>
</organism>
<feature type="region of interest" description="Disordered" evidence="1">
    <location>
        <begin position="100"/>
        <end position="124"/>
    </location>
</feature>
<comment type="caution">
    <text evidence="2">The sequence shown here is derived from an EMBL/GenBank/DDBJ whole genome shotgun (WGS) entry which is preliminary data.</text>
</comment>
<proteinExistence type="predicted"/>
<dbReference type="EMBL" id="BLIY01000018">
    <property type="protein sequence ID" value="GFE55305.1"/>
    <property type="molecule type" value="Genomic_DNA"/>
</dbReference>
<evidence type="ECO:0000256" key="1">
    <source>
        <dbReference type="SAM" id="MobiDB-lite"/>
    </source>
</evidence>
<dbReference type="OrthoDB" id="366380at2759"/>
<keyword evidence="3" id="KW-1185">Reference proteome</keyword>
<reference evidence="2" key="1">
    <citation type="submission" date="2019-12" db="EMBL/GenBank/DDBJ databases">
        <title>Genome sequence of Babesia ovis.</title>
        <authorList>
            <person name="Yamagishi J."/>
            <person name="Sevinc F."/>
            <person name="Xuan X."/>
        </authorList>
    </citation>
    <scope>NUCLEOTIDE SEQUENCE</scope>
    <source>
        <strain evidence="2">Selcuk</strain>
    </source>
</reference>
<evidence type="ECO:0000313" key="2">
    <source>
        <dbReference type="EMBL" id="GFE55305.1"/>
    </source>
</evidence>
<gene>
    <name evidence="2" type="ORF">BaOVIS_027090</name>
</gene>
<sequence length="251" mass="28219">MSDNDETTDSDHTAKRHASYPRPVPYDVPISTDARSVESMPFPPSVWQQHGQQMSMMPTNVPMIPGFTPIMMAQNEEDARQLGVFQAAMMGAAQYAAYNGNTTSSTDQETDESDASSQSSSHRVLGAYPVQERDLREHILYETELYEDLREMMTERNHFISTMALLDRYFKGALSADARAKMAKLVQTAIDDRTTPVEESRRLKHILETLKNPDAQVHKPSKADETYLNQLADACKTFSEKYSNLLGNSEA</sequence>